<evidence type="ECO:0000259" key="2">
    <source>
        <dbReference type="Pfam" id="PF00171"/>
    </source>
</evidence>
<dbReference type="Pfam" id="PF00171">
    <property type="entry name" value="Aldedh"/>
    <property type="match status" value="1"/>
</dbReference>
<sequence>MSEIVKLPFYGKGGWKQSATEKWRDVMDPSTGQVIAQAPCCTAAEVDETVAQAAEAYRTWSRTPVIRRTQVLFQFRELLMEHMDELTYILARENGKVWEEARGDLLKVKEPVELACGAPTLMMGESLMDTSFGYDTVLYREPLGVFAGIAPFNFPAMIPMGWMVPLCIATGNTMVIKASSTTPMTSMRLLELLEEAGLPQGVVSVLTTGRDNAQALLSDPRIKGVCFVGSTGAGLKIYSAAAASGKRVQALCEAKNHALVMDDAVLERTAKGIINSAFGCAGERCMALPVVVAQEGIADRLVERLAELAGQLKVGCAYDKSSQMGPVVTKKHMDSILDWIDTGLKEGARLALDGRDVQVPGYENGYYIGPTILDHVTPEMSVGRQEIFGPVLCVKRVKTFEEGVALINANPYANGAVIYTQNGYYARNFARQIDGGMVGVNVGIPVPVGMFPFSGHKQSFFGDLHTLGKDGVRFFTENKVVTSTWFTEESNREKVDTWDGSVGG</sequence>
<dbReference type="SUPFAM" id="SSF53720">
    <property type="entry name" value="ALDH-like"/>
    <property type="match status" value="1"/>
</dbReference>
<reference evidence="5" key="2">
    <citation type="submission" date="2017-05" db="EMBL/GenBank/DDBJ databases">
        <title>Improved OligoMM genomes.</title>
        <authorList>
            <person name="Garzetti D."/>
        </authorList>
    </citation>
    <scope>NUCLEOTIDE SEQUENCE [LARGE SCALE GENOMIC DNA]</scope>
    <source>
        <strain evidence="5">KB18</strain>
    </source>
</reference>
<dbReference type="Gene3D" id="3.40.605.10">
    <property type="entry name" value="Aldehyde Dehydrogenase, Chain A, domain 1"/>
    <property type="match status" value="1"/>
</dbReference>
<dbReference type="EMBL" id="CP065321">
    <property type="protein sequence ID" value="QQR29903.1"/>
    <property type="molecule type" value="Genomic_DNA"/>
</dbReference>
<dbReference type="KEGG" id="amur:ADH66_08115"/>
<dbReference type="Gene3D" id="3.40.309.10">
    <property type="entry name" value="Aldehyde Dehydrogenase, Chain A, domain 2"/>
    <property type="match status" value="1"/>
</dbReference>
<keyword evidence="5" id="KW-1185">Reference proteome</keyword>
<dbReference type="GO" id="GO:0004491">
    <property type="term" value="F:methylmalonate-semialdehyde dehydrogenase (acylating, NAD) activity"/>
    <property type="evidence" value="ECO:0007669"/>
    <property type="project" value="InterPro"/>
</dbReference>
<dbReference type="InterPro" id="IPR016163">
    <property type="entry name" value="Ald_DH_C"/>
</dbReference>
<dbReference type="EMBL" id="CP021422">
    <property type="protein sequence ID" value="ASB40626.1"/>
    <property type="molecule type" value="Genomic_DNA"/>
</dbReference>
<proteinExistence type="predicted"/>
<accession>A0A1Z2XQD2</accession>
<dbReference type="RefSeq" id="WP_066533655.1">
    <property type="nucleotide sequence ID" value="NZ_CP021422.1"/>
</dbReference>
<reference evidence="3" key="1">
    <citation type="journal article" date="2017" name="Genome Announc.">
        <title>High-Quality Whole-Genome Sequences of the Oligo-Mouse-Microbiota Bacterial Community.</title>
        <authorList>
            <person name="Garzetti D."/>
            <person name="Brugiroux S."/>
            <person name="Bunk B."/>
            <person name="Pukall R."/>
            <person name="McCoy K.D."/>
            <person name="Macpherson A.J."/>
            <person name="Stecher B."/>
        </authorList>
    </citation>
    <scope>NUCLEOTIDE SEQUENCE</scope>
    <source>
        <strain evidence="3">KB18</strain>
    </source>
</reference>
<name>A0A1Z2XQD2_9FIRM</name>
<dbReference type="FunFam" id="3.40.309.10:FF:000002">
    <property type="entry name" value="Methylmalonate-semialdehyde dehydrogenase (Acylating)"/>
    <property type="match status" value="1"/>
</dbReference>
<evidence type="ECO:0000313" key="6">
    <source>
        <dbReference type="Proteomes" id="UP000596035"/>
    </source>
</evidence>
<keyword evidence="1" id="KW-0560">Oxidoreductase</keyword>
<dbReference type="PANTHER" id="PTHR43866">
    <property type="entry name" value="MALONATE-SEMIALDEHYDE DEHYDROGENASE"/>
    <property type="match status" value="1"/>
</dbReference>
<protein>
    <submittedName>
        <fullName evidence="4">CoA-acylating methylmalonate-semialdehyde dehydrogenase</fullName>
    </submittedName>
    <submittedName>
        <fullName evidence="3">Methylmalonate-semialdehyde dehydrogenase (CoA acylating)</fullName>
    </submittedName>
</protein>
<dbReference type="AlphaFoldDB" id="A0A1Z2XQD2"/>
<evidence type="ECO:0000313" key="3">
    <source>
        <dbReference type="EMBL" id="ASB40626.1"/>
    </source>
</evidence>
<dbReference type="InterPro" id="IPR010061">
    <property type="entry name" value="MeMal-semiAld_DH"/>
</dbReference>
<dbReference type="NCBIfam" id="TIGR01722">
    <property type="entry name" value="MMSDH"/>
    <property type="match status" value="1"/>
</dbReference>
<evidence type="ECO:0000313" key="4">
    <source>
        <dbReference type="EMBL" id="QQR29903.1"/>
    </source>
</evidence>
<dbReference type="InterPro" id="IPR016161">
    <property type="entry name" value="Ald_DH/histidinol_DH"/>
</dbReference>
<evidence type="ECO:0000256" key="1">
    <source>
        <dbReference type="ARBA" id="ARBA00023002"/>
    </source>
</evidence>
<dbReference type="PANTHER" id="PTHR43866:SF4">
    <property type="entry name" value="MALONATE-SEMIALDEHYDE DEHYDROGENASE"/>
    <property type="match status" value="1"/>
</dbReference>
<dbReference type="InterPro" id="IPR015590">
    <property type="entry name" value="Aldehyde_DH_dom"/>
</dbReference>
<evidence type="ECO:0000313" key="5">
    <source>
        <dbReference type="Proteomes" id="UP000196710"/>
    </source>
</evidence>
<dbReference type="InterPro" id="IPR016162">
    <property type="entry name" value="Ald_DH_N"/>
</dbReference>
<feature type="domain" description="Aldehyde dehydrogenase" evidence="2">
    <location>
        <begin position="15"/>
        <end position="481"/>
    </location>
</feature>
<reference evidence="4 6" key="3">
    <citation type="submission" date="2020-11" db="EMBL/GenBank/DDBJ databases">
        <title>Closed and high quality bacterial genomes of the OMM12 community.</title>
        <authorList>
            <person name="Marbouty M."/>
            <person name="Lamy-Besnier Q."/>
            <person name="Debarbieux L."/>
            <person name="Koszul R."/>
        </authorList>
    </citation>
    <scope>NUCLEOTIDE SEQUENCE [LARGE SCALE GENOMIC DNA]</scope>
    <source>
        <strain evidence="4 6">KB18</strain>
    </source>
</reference>
<organism evidence="4 6">
    <name type="scientific">Acutalibacter muris</name>
    <dbReference type="NCBI Taxonomy" id="1796620"/>
    <lineage>
        <taxon>Bacteria</taxon>
        <taxon>Bacillati</taxon>
        <taxon>Bacillota</taxon>
        <taxon>Clostridia</taxon>
        <taxon>Eubacteriales</taxon>
        <taxon>Acutalibacteraceae</taxon>
        <taxon>Acutalibacter</taxon>
    </lineage>
</organism>
<dbReference type="GO" id="GO:0006210">
    <property type="term" value="P:thymine catabolic process"/>
    <property type="evidence" value="ECO:0007669"/>
    <property type="project" value="TreeGrafter"/>
</dbReference>
<dbReference type="CDD" id="cd07085">
    <property type="entry name" value="ALDH_F6_MMSDH"/>
    <property type="match status" value="1"/>
</dbReference>
<dbReference type="Proteomes" id="UP000596035">
    <property type="component" value="Chromosome"/>
</dbReference>
<gene>
    <name evidence="3" type="ORF">ADH66_08115</name>
    <name evidence="4" type="ORF">I5Q82_18150</name>
</gene>
<dbReference type="GO" id="GO:0006574">
    <property type="term" value="P:L-valine catabolic process"/>
    <property type="evidence" value="ECO:0007669"/>
    <property type="project" value="TreeGrafter"/>
</dbReference>
<dbReference type="Proteomes" id="UP000196710">
    <property type="component" value="Chromosome"/>
</dbReference>